<gene>
    <name evidence="1" type="ORF">A4A58_21815</name>
</gene>
<name>A0A161SSW1_9BRAD</name>
<dbReference type="Proteomes" id="UP000076574">
    <property type="component" value="Unassembled WGS sequence"/>
</dbReference>
<accession>A0A161SSW1</accession>
<evidence type="ECO:0000313" key="2">
    <source>
        <dbReference type="Proteomes" id="UP000076574"/>
    </source>
</evidence>
<dbReference type="EMBL" id="LVYV01000003">
    <property type="protein sequence ID" value="KZD24512.1"/>
    <property type="molecule type" value="Genomic_DNA"/>
</dbReference>
<keyword evidence="2" id="KW-1185">Reference proteome</keyword>
<reference evidence="1 2" key="1">
    <citation type="submission" date="2016-03" db="EMBL/GenBank/DDBJ databases">
        <title>Microsymbionts genomes from the relict species Vavilovia formosa (Stev.) Fed.</title>
        <authorList>
            <person name="Kopat V."/>
            <person name="Chirak E."/>
            <person name="Kimeklis A."/>
            <person name="Andronov E."/>
        </authorList>
    </citation>
    <scope>NUCLEOTIDE SEQUENCE [LARGE SCALE GENOMIC DNA]</scope>
    <source>
        <strain evidence="1 2">Vaf07</strain>
    </source>
</reference>
<dbReference type="SUPFAM" id="SSF53474">
    <property type="entry name" value="alpha/beta-Hydrolases"/>
    <property type="match status" value="1"/>
</dbReference>
<dbReference type="STRING" id="943830.A4A58_21815"/>
<organism evidence="1 2">
    <name type="scientific">Tardiphaga robiniae</name>
    <dbReference type="NCBI Taxonomy" id="943830"/>
    <lineage>
        <taxon>Bacteria</taxon>
        <taxon>Pseudomonadati</taxon>
        <taxon>Pseudomonadota</taxon>
        <taxon>Alphaproteobacteria</taxon>
        <taxon>Hyphomicrobiales</taxon>
        <taxon>Nitrobacteraceae</taxon>
        <taxon>Tardiphaga</taxon>
    </lineage>
</organism>
<comment type="caution">
    <text evidence="1">The sequence shown here is derived from an EMBL/GenBank/DDBJ whole genome shotgun (WGS) entry which is preliminary data.</text>
</comment>
<proteinExistence type="predicted"/>
<dbReference type="InterPro" id="IPR029058">
    <property type="entry name" value="AB_hydrolase_fold"/>
</dbReference>
<protein>
    <recommendedName>
        <fullName evidence="3">Thioesterase domain-containing protein</fullName>
    </recommendedName>
</protein>
<evidence type="ECO:0000313" key="1">
    <source>
        <dbReference type="EMBL" id="KZD24512.1"/>
    </source>
</evidence>
<sequence length="237" mass="25288">MSRVFSKKESTMSIALKGFKRPSWTSPAAVLLILSSLFVVSLASSGDADAAPGRRPGHVYLYRGLMNVFSLGMDQIAYKLEAAGVASSVSNHTLWSGQADDMIARYKAGNREPIILMGHSAGADVTISIARKLAQYNIPVALIVNFDPVAPDAVPNNVKQIVNYYVPAGWGRAVAADPRFKGKLANVNENATTNHFSIDKDDSLQRQAIARVMAVTGGGIRRKPAAPKPAQVSAAPQ</sequence>
<evidence type="ECO:0008006" key="3">
    <source>
        <dbReference type="Google" id="ProtNLM"/>
    </source>
</evidence>
<dbReference type="AlphaFoldDB" id="A0A161SSW1"/>
<dbReference type="Gene3D" id="3.40.50.1820">
    <property type="entry name" value="alpha/beta hydrolase"/>
    <property type="match status" value="1"/>
</dbReference>